<evidence type="ECO:0000256" key="6">
    <source>
        <dbReference type="ARBA" id="ARBA00023052"/>
    </source>
</evidence>
<dbReference type="NCBIfam" id="TIGR03181">
    <property type="entry name" value="PDH_E1_alph_x"/>
    <property type="match status" value="1"/>
</dbReference>
<proteinExistence type="predicted"/>
<evidence type="ECO:0000259" key="11">
    <source>
        <dbReference type="Pfam" id="PF00676"/>
    </source>
</evidence>
<comment type="function">
    <text evidence="8 10">The pyruvate dehydrogenase complex catalyzes the overall conversion of pyruvate to acetyl-CoA and CO(2). It contains multiple copies of three enzymatic components: pyruvate dehydrogenase (E1), dihydrolipoamide acetyltransferase (E2) and lipoamide dehydrogenase (E3).</text>
</comment>
<accession>A0A396SAG2</accession>
<dbReference type="EC" id="1.2.4.1" evidence="3 10"/>
<dbReference type="InterPro" id="IPR017596">
    <property type="entry name" value="PdhA/BkdA"/>
</dbReference>
<comment type="caution">
    <text evidence="12">The sequence shown here is derived from an EMBL/GenBank/DDBJ whole genome shotgun (WGS) entry which is preliminary data.</text>
</comment>
<evidence type="ECO:0000256" key="7">
    <source>
        <dbReference type="ARBA" id="ARBA00023317"/>
    </source>
</evidence>
<evidence type="ECO:0000256" key="2">
    <source>
        <dbReference type="ARBA" id="ARBA00011870"/>
    </source>
</evidence>
<protein>
    <recommendedName>
        <fullName evidence="4 10">Pyruvate dehydrogenase E1 component subunit alpha</fullName>
        <ecNumber evidence="3 10">1.2.4.1</ecNumber>
    </recommendedName>
</protein>
<comment type="catalytic activity">
    <reaction evidence="9 10">
        <text>N(6)-[(R)-lipoyl]-L-lysyl-[protein] + pyruvate + H(+) = N(6)-[(R)-S(8)-acetyldihydrolipoyl]-L-lysyl-[protein] + CO2</text>
        <dbReference type="Rhea" id="RHEA:19189"/>
        <dbReference type="Rhea" id="RHEA-COMP:10474"/>
        <dbReference type="Rhea" id="RHEA-COMP:10478"/>
        <dbReference type="ChEBI" id="CHEBI:15361"/>
        <dbReference type="ChEBI" id="CHEBI:15378"/>
        <dbReference type="ChEBI" id="CHEBI:16526"/>
        <dbReference type="ChEBI" id="CHEBI:83099"/>
        <dbReference type="ChEBI" id="CHEBI:83111"/>
        <dbReference type="EC" id="1.2.4.1"/>
    </reaction>
</comment>
<dbReference type="SUPFAM" id="SSF52518">
    <property type="entry name" value="Thiamin diphosphate-binding fold (THDP-binding)"/>
    <property type="match status" value="1"/>
</dbReference>
<keyword evidence="7 10" id="KW-0670">Pyruvate</keyword>
<name>A0A396SAG2_9BACL</name>
<dbReference type="PANTHER" id="PTHR43380">
    <property type="entry name" value="2-OXOISOVALERATE DEHYDROGENASE SUBUNIT ALPHA, MITOCHONDRIAL"/>
    <property type="match status" value="1"/>
</dbReference>
<keyword evidence="5 10" id="KW-0560">Oxidoreductase</keyword>
<dbReference type="InterPro" id="IPR029061">
    <property type="entry name" value="THDP-binding"/>
</dbReference>
<dbReference type="InterPro" id="IPR001017">
    <property type="entry name" value="DH_E1"/>
</dbReference>
<dbReference type="GO" id="GO:0009083">
    <property type="term" value="P:branched-chain amino acid catabolic process"/>
    <property type="evidence" value="ECO:0007669"/>
    <property type="project" value="TreeGrafter"/>
</dbReference>
<dbReference type="RefSeq" id="WP_118875352.1">
    <property type="nucleotide sequence ID" value="NZ_QWEI01000002.1"/>
</dbReference>
<dbReference type="AlphaFoldDB" id="A0A396SAG2"/>
<organism evidence="12 13">
    <name type="scientific">Ureibacillus yapensis</name>
    <dbReference type="NCBI Taxonomy" id="2304605"/>
    <lineage>
        <taxon>Bacteria</taxon>
        <taxon>Bacillati</taxon>
        <taxon>Bacillota</taxon>
        <taxon>Bacilli</taxon>
        <taxon>Bacillales</taxon>
        <taxon>Caryophanaceae</taxon>
        <taxon>Ureibacillus</taxon>
    </lineage>
</organism>
<dbReference type="Pfam" id="PF00676">
    <property type="entry name" value="E1_dh"/>
    <property type="match status" value="1"/>
</dbReference>
<dbReference type="EMBL" id="QWEI01000002">
    <property type="protein sequence ID" value="RHW38318.1"/>
    <property type="molecule type" value="Genomic_DNA"/>
</dbReference>
<comment type="cofactor">
    <cofactor evidence="1 10">
        <name>thiamine diphosphate</name>
        <dbReference type="ChEBI" id="CHEBI:58937"/>
    </cofactor>
</comment>
<evidence type="ECO:0000256" key="9">
    <source>
        <dbReference type="ARBA" id="ARBA00051231"/>
    </source>
</evidence>
<keyword evidence="6 10" id="KW-0786">Thiamine pyrophosphate</keyword>
<dbReference type="CDD" id="cd02000">
    <property type="entry name" value="TPP_E1_PDC_ADC_BCADC"/>
    <property type="match status" value="1"/>
</dbReference>
<reference evidence="12 13" key="1">
    <citation type="submission" date="2018-08" db="EMBL/GenBank/DDBJ databases">
        <title>Lysinibacillus sp. YLB-03 draft genome sequence.</title>
        <authorList>
            <person name="Yu L."/>
        </authorList>
    </citation>
    <scope>NUCLEOTIDE SEQUENCE [LARGE SCALE GENOMIC DNA]</scope>
    <source>
        <strain evidence="12 13">YLB-03</strain>
    </source>
</reference>
<feature type="domain" description="Dehydrogenase E1 component" evidence="11">
    <location>
        <begin position="41"/>
        <end position="324"/>
    </location>
</feature>
<gene>
    <name evidence="12" type="primary">pdhA</name>
    <name evidence="12" type="ORF">D1B33_05380</name>
</gene>
<keyword evidence="13" id="KW-1185">Reference proteome</keyword>
<dbReference type="OrthoDB" id="9766715at2"/>
<dbReference type="Gene3D" id="3.40.50.970">
    <property type="match status" value="1"/>
</dbReference>
<evidence type="ECO:0000256" key="5">
    <source>
        <dbReference type="ARBA" id="ARBA00023002"/>
    </source>
</evidence>
<evidence type="ECO:0000256" key="10">
    <source>
        <dbReference type="RuleBase" id="RU366007"/>
    </source>
</evidence>
<evidence type="ECO:0000256" key="8">
    <source>
        <dbReference type="ARBA" id="ARBA00025211"/>
    </source>
</evidence>
<dbReference type="PANTHER" id="PTHR43380:SF1">
    <property type="entry name" value="2-OXOISOVALERATE DEHYDROGENASE SUBUNIT ALPHA, MITOCHONDRIAL"/>
    <property type="match status" value="1"/>
</dbReference>
<comment type="subunit">
    <text evidence="2 10">Heterodimer of an alpha and a beta chain.</text>
</comment>
<sequence>MQILDEINAPYHQIIKSTGEVDDQQLNDLNLSSELLLEMYEWMLKARLLDERLLKMQRQGRIGTFAPYSGQEASQIGSAFALKKSDWMFPSYRDIGSCLVHGMPIEQLVLYLKGFLQGGSPPEDVKVLPVQIIIGGQIPQAAGCAWASKIRKEQDVTISYFGDGATSQGDFHEGLNFASVLQLPVVFFCQNNQWAISVPIEKQMATKTIAQKAIAYDMKNIRVDGNDVLAVYKATLEAVEHARNGGGPTLIEAVTYRIGPHTTADDPKKYREQTEVTQWVDEKEPLIRYKKFLQNQGLLTEESEQQLRQKLELEISTEIEKAEKIVAEPLATSFDHVYDQPHANLLEQKIEVEKRTAEGR</sequence>
<evidence type="ECO:0000256" key="3">
    <source>
        <dbReference type="ARBA" id="ARBA00012281"/>
    </source>
</evidence>
<evidence type="ECO:0000256" key="4">
    <source>
        <dbReference type="ARBA" id="ARBA00014159"/>
    </source>
</evidence>
<evidence type="ECO:0000256" key="1">
    <source>
        <dbReference type="ARBA" id="ARBA00001964"/>
    </source>
</evidence>
<evidence type="ECO:0000313" key="13">
    <source>
        <dbReference type="Proteomes" id="UP000265692"/>
    </source>
</evidence>
<evidence type="ECO:0000313" key="12">
    <source>
        <dbReference type="EMBL" id="RHW38318.1"/>
    </source>
</evidence>
<dbReference type="InterPro" id="IPR050771">
    <property type="entry name" value="Alpha-ketoacid_DH_E1_comp"/>
</dbReference>
<dbReference type="GO" id="GO:0004739">
    <property type="term" value="F:pyruvate dehydrogenase (acetyl-transferring) activity"/>
    <property type="evidence" value="ECO:0007669"/>
    <property type="project" value="UniProtKB-UniRule"/>
</dbReference>
<dbReference type="Proteomes" id="UP000265692">
    <property type="component" value="Unassembled WGS sequence"/>
</dbReference>